<gene>
    <name evidence="4" type="ORF">A3F83_05940</name>
</gene>
<dbReference type="STRING" id="1817867.A3F83_05940"/>
<comment type="caution">
    <text evidence="4">The sequence shown here is derived from an EMBL/GenBank/DDBJ whole genome shotgun (WGS) entry which is preliminary data.</text>
</comment>
<feature type="chain" id="PRO_5009522635" description="Heparinase II/III-like C-terminal domain-containing protein" evidence="2">
    <location>
        <begin position="25"/>
        <end position="683"/>
    </location>
</feature>
<name>A0A1F5YUC4_9BACT</name>
<evidence type="ECO:0000256" key="1">
    <source>
        <dbReference type="ARBA" id="ARBA00004196"/>
    </source>
</evidence>
<organism evidence="4 5">
    <name type="scientific">Candidatus Glassbacteria bacterium RIFCSPLOWO2_12_FULL_58_11</name>
    <dbReference type="NCBI Taxonomy" id="1817867"/>
    <lineage>
        <taxon>Bacteria</taxon>
        <taxon>Candidatus Glassiibacteriota</taxon>
    </lineage>
</organism>
<protein>
    <recommendedName>
        <fullName evidence="3">Heparinase II/III-like C-terminal domain-containing protein</fullName>
    </recommendedName>
</protein>
<feature type="domain" description="Heparinase II/III-like C-terminal" evidence="3">
    <location>
        <begin position="357"/>
        <end position="433"/>
    </location>
</feature>
<sequence>MNGSSRLFNGILLAALLLAGGLEAADQVAQAKRNIPAGHPRLLGSRERLQELARERPEAYARMVEVARNRKADDHSKMTSIGLVCAIEGDTVLGKEAVKLAMRYIDAPIRVGHETFGHDMANCALVYDLCYPSWRPEERQKFIEYMNKTVDANVRSEASPFHNAWYGYKHWGYGLACYATWYENPRAPEILAETERDYRERAAPALELSGNGGGFAEGYYINYWLYEWLFFCEVSRLCEGVDRYALAPDFYRERAVACMFEAYPGIREYGTRRPIPIGDGGGRVYGGDRDKSLSARRILVNFYRDDPANQVVNFFNETTPASGGSANAYKDFLWRDTTMARGDLKDFKLSHFSPGPGYVYARSSWDEDATYFFFKCGDRFTAHQHLDVGNFLIYKYEELAGDGGHYDSFGPDHDVNYHLRTIAHNTILVYDPKETWPDIRASVRQFGGEIVNEGGQRHNWPHHNGAVQDPQAWYAGKPLYDIADMLAYRDSGACLYVAGDCSRAYSADKLEYFTRQIVFIRPGTFVIFDRVKSKDPDFKKTWLLQAMKPPTGRAPNLAVANGRGRLFVQTVLPSEPLVRLVQGDSLYVSGGTLHLPSRDTGPAPECRVEVSPSRPALTDYFLHVLTAADSSAAEVPEATVQEQENGFTLSLGPARLYFEKNAIGGKVELDGKSFELVNNIAAR</sequence>
<dbReference type="GO" id="GO:0016829">
    <property type="term" value="F:lyase activity"/>
    <property type="evidence" value="ECO:0007669"/>
    <property type="project" value="InterPro"/>
</dbReference>
<evidence type="ECO:0000256" key="2">
    <source>
        <dbReference type="SAM" id="SignalP"/>
    </source>
</evidence>
<reference evidence="4 5" key="1">
    <citation type="journal article" date="2016" name="Nat. Commun.">
        <title>Thousands of microbial genomes shed light on interconnected biogeochemical processes in an aquifer system.</title>
        <authorList>
            <person name="Anantharaman K."/>
            <person name="Brown C.T."/>
            <person name="Hug L.A."/>
            <person name="Sharon I."/>
            <person name="Castelle C.J."/>
            <person name="Probst A.J."/>
            <person name="Thomas B.C."/>
            <person name="Singh A."/>
            <person name="Wilkins M.J."/>
            <person name="Karaoz U."/>
            <person name="Brodie E.L."/>
            <person name="Williams K.H."/>
            <person name="Hubbard S.S."/>
            <person name="Banfield J.F."/>
        </authorList>
    </citation>
    <scope>NUCLEOTIDE SEQUENCE [LARGE SCALE GENOMIC DNA]</scope>
</reference>
<dbReference type="Pfam" id="PF07940">
    <property type="entry name" value="Hepar_II_III_C"/>
    <property type="match status" value="1"/>
</dbReference>
<dbReference type="EMBL" id="MFIX01000133">
    <property type="protein sequence ID" value="OGG03696.1"/>
    <property type="molecule type" value="Genomic_DNA"/>
</dbReference>
<dbReference type="InterPro" id="IPR008929">
    <property type="entry name" value="Chondroitin_lyas"/>
</dbReference>
<evidence type="ECO:0000313" key="4">
    <source>
        <dbReference type="EMBL" id="OGG03696.1"/>
    </source>
</evidence>
<comment type="subcellular location">
    <subcellularLocation>
        <location evidence="1">Cell envelope</location>
    </subcellularLocation>
</comment>
<dbReference type="Gene3D" id="2.70.98.70">
    <property type="match status" value="1"/>
</dbReference>
<dbReference type="GO" id="GO:0030313">
    <property type="term" value="C:cell envelope"/>
    <property type="evidence" value="ECO:0007669"/>
    <property type="project" value="UniProtKB-SubCell"/>
</dbReference>
<dbReference type="AlphaFoldDB" id="A0A1F5YUC4"/>
<feature type="signal peptide" evidence="2">
    <location>
        <begin position="1"/>
        <end position="24"/>
    </location>
</feature>
<accession>A0A1F5YUC4</accession>
<dbReference type="InterPro" id="IPR012480">
    <property type="entry name" value="Hepar_II_III_C"/>
</dbReference>
<dbReference type="SUPFAM" id="SSF48230">
    <property type="entry name" value="Chondroitin AC/alginate lyase"/>
    <property type="match status" value="1"/>
</dbReference>
<evidence type="ECO:0000313" key="5">
    <source>
        <dbReference type="Proteomes" id="UP000179129"/>
    </source>
</evidence>
<keyword evidence="2" id="KW-0732">Signal</keyword>
<dbReference type="Gene3D" id="1.50.10.100">
    <property type="entry name" value="Chondroitin AC/alginate lyase"/>
    <property type="match status" value="1"/>
</dbReference>
<dbReference type="Proteomes" id="UP000179129">
    <property type="component" value="Unassembled WGS sequence"/>
</dbReference>
<proteinExistence type="predicted"/>
<evidence type="ECO:0000259" key="3">
    <source>
        <dbReference type="Pfam" id="PF07940"/>
    </source>
</evidence>